<evidence type="ECO:0008006" key="2">
    <source>
        <dbReference type="Google" id="ProtNLM"/>
    </source>
</evidence>
<proteinExistence type="predicted"/>
<dbReference type="AlphaFoldDB" id="A0A381ND72"/>
<dbReference type="InterPro" id="IPR036249">
    <property type="entry name" value="Thioredoxin-like_sf"/>
</dbReference>
<accession>A0A381ND72</accession>
<dbReference type="InterPro" id="IPR013783">
    <property type="entry name" value="Ig-like_fold"/>
</dbReference>
<dbReference type="InterPro" id="IPR021615">
    <property type="entry name" value="Omp28"/>
</dbReference>
<dbReference type="PROSITE" id="PS51257">
    <property type="entry name" value="PROKAR_LIPOPROTEIN"/>
    <property type="match status" value="1"/>
</dbReference>
<dbReference type="EMBL" id="UINC01000276">
    <property type="protein sequence ID" value="SUZ52477.1"/>
    <property type="molecule type" value="Genomic_DNA"/>
</dbReference>
<dbReference type="SUPFAM" id="SSF52833">
    <property type="entry name" value="Thioredoxin-like"/>
    <property type="match status" value="1"/>
</dbReference>
<dbReference type="Gene3D" id="2.60.40.10">
    <property type="entry name" value="Immunoglobulins"/>
    <property type="match status" value="1"/>
</dbReference>
<gene>
    <name evidence="1" type="ORF">METZ01_LOCUS5331</name>
</gene>
<dbReference type="Pfam" id="PF11551">
    <property type="entry name" value="Omp28"/>
    <property type="match status" value="1"/>
</dbReference>
<name>A0A381ND72_9ZZZZ</name>
<dbReference type="Gene3D" id="3.40.30.10">
    <property type="entry name" value="Glutaredoxin"/>
    <property type="match status" value="1"/>
</dbReference>
<reference evidence="1" key="1">
    <citation type="submission" date="2018-05" db="EMBL/GenBank/DDBJ databases">
        <authorList>
            <person name="Lanie J.A."/>
            <person name="Ng W.-L."/>
            <person name="Kazmierczak K.M."/>
            <person name="Andrzejewski T.M."/>
            <person name="Davidsen T.M."/>
            <person name="Wayne K.J."/>
            <person name="Tettelin H."/>
            <person name="Glass J.I."/>
            <person name="Rusch D."/>
            <person name="Podicherti R."/>
            <person name="Tsui H.-C.T."/>
            <person name="Winkler M.E."/>
        </authorList>
    </citation>
    <scope>NUCLEOTIDE SEQUENCE</scope>
</reference>
<evidence type="ECO:0000313" key="1">
    <source>
        <dbReference type="EMBL" id="SUZ52477.1"/>
    </source>
</evidence>
<organism evidence="1">
    <name type="scientific">marine metagenome</name>
    <dbReference type="NCBI Taxonomy" id="408172"/>
    <lineage>
        <taxon>unclassified sequences</taxon>
        <taxon>metagenomes</taxon>
        <taxon>ecological metagenomes</taxon>
    </lineage>
</organism>
<sequence>MNSFLRYPLILLMLIVTLSCSRSESFFYEVVEPEIVTGLAVHSSYLRNQEITFEVFDAEGNDLTLESSFIVDGVAIAGNQISYSEIGTHQVYAEYSIDSAIYNSDTRTFSIVIPRTKVVLEDYTGTWCGYCPSVSHAIEQVRVITNDLSVVAIHNGDEMTIPQESDLRYEFGINGFPTGRINRTTDWSYPYASSPIESLIDTDNSIGISIDSQMDGMILAINLRVVSEEDLNNHKIVAYLVEDNLIYDQTNYYNYDENSYFFGMGNPIVDFVHNDVLRHSFTNVLGDSMENPTPALNDTFFNYSLEIDSGYNPANLGIVVMIVNQNNTAINSQFSRINSFQDFN</sequence>
<protein>
    <recommendedName>
        <fullName evidence="2">Thioredoxin domain-containing protein</fullName>
    </recommendedName>
</protein>